<gene>
    <name evidence="1" type="ORF">TorRG33x02_339250</name>
</gene>
<reference evidence="2" key="1">
    <citation type="submission" date="2016-06" db="EMBL/GenBank/DDBJ databases">
        <title>Parallel loss of symbiosis genes in relatives of nitrogen-fixing non-legume Parasponia.</title>
        <authorList>
            <person name="Van Velzen R."/>
            <person name="Holmer R."/>
            <person name="Bu F."/>
            <person name="Rutten L."/>
            <person name="Van Zeijl A."/>
            <person name="Liu W."/>
            <person name="Santuari L."/>
            <person name="Cao Q."/>
            <person name="Sharma T."/>
            <person name="Shen D."/>
            <person name="Roswanjaya Y."/>
            <person name="Wardhani T."/>
            <person name="Kalhor M.S."/>
            <person name="Jansen J."/>
            <person name="Van den Hoogen J."/>
            <person name="Gungor B."/>
            <person name="Hartog M."/>
            <person name="Hontelez J."/>
            <person name="Verver J."/>
            <person name="Yang W.-C."/>
            <person name="Schijlen E."/>
            <person name="Repin R."/>
            <person name="Schilthuizen M."/>
            <person name="Schranz E."/>
            <person name="Heidstra R."/>
            <person name="Miyata K."/>
            <person name="Fedorova E."/>
            <person name="Kohlen W."/>
            <person name="Bisseling T."/>
            <person name="Smit S."/>
            <person name="Geurts R."/>
        </authorList>
    </citation>
    <scope>NUCLEOTIDE SEQUENCE [LARGE SCALE GENOMIC DNA]</scope>
    <source>
        <strain evidence="2">cv. RG33-2</strain>
    </source>
</reference>
<dbReference type="AlphaFoldDB" id="A0A2P5AWQ5"/>
<dbReference type="Proteomes" id="UP000237000">
    <property type="component" value="Unassembled WGS sequence"/>
</dbReference>
<evidence type="ECO:0000313" key="1">
    <source>
        <dbReference type="EMBL" id="PON40969.1"/>
    </source>
</evidence>
<organism evidence="1 2">
    <name type="scientific">Trema orientale</name>
    <name type="common">Charcoal tree</name>
    <name type="synonym">Celtis orientalis</name>
    <dbReference type="NCBI Taxonomy" id="63057"/>
    <lineage>
        <taxon>Eukaryota</taxon>
        <taxon>Viridiplantae</taxon>
        <taxon>Streptophyta</taxon>
        <taxon>Embryophyta</taxon>
        <taxon>Tracheophyta</taxon>
        <taxon>Spermatophyta</taxon>
        <taxon>Magnoliopsida</taxon>
        <taxon>eudicotyledons</taxon>
        <taxon>Gunneridae</taxon>
        <taxon>Pentapetalae</taxon>
        <taxon>rosids</taxon>
        <taxon>fabids</taxon>
        <taxon>Rosales</taxon>
        <taxon>Cannabaceae</taxon>
        <taxon>Trema</taxon>
    </lineage>
</organism>
<protein>
    <submittedName>
        <fullName evidence="1">Uncharacterized protein</fullName>
    </submittedName>
</protein>
<dbReference type="InParanoid" id="A0A2P5AWQ5"/>
<accession>A0A2P5AWQ5</accession>
<sequence length="96" mass="10016">MAFGDMCLEDVIERVSVSVGDKEQATPILSPKSEPGLIAGLDLSGRTFAFGNFGLLTGSGTLYDGGDFTQPEVGFEAKAFILLVMPSLKGALSDLS</sequence>
<name>A0A2P5AWQ5_TREOI</name>
<proteinExistence type="predicted"/>
<keyword evidence="2" id="KW-1185">Reference proteome</keyword>
<evidence type="ECO:0000313" key="2">
    <source>
        <dbReference type="Proteomes" id="UP000237000"/>
    </source>
</evidence>
<dbReference type="EMBL" id="JXTC01000675">
    <property type="protein sequence ID" value="PON40969.1"/>
    <property type="molecule type" value="Genomic_DNA"/>
</dbReference>
<comment type="caution">
    <text evidence="1">The sequence shown here is derived from an EMBL/GenBank/DDBJ whole genome shotgun (WGS) entry which is preliminary data.</text>
</comment>